<feature type="non-terminal residue" evidence="6">
    <location>
        <position position="1"/>
    </location>
</feature>
<evidence type="ECO:0000256" key="3">
    <source>
        <dbReference type="ARBA" id="ARBA00022827"/>
    </source>
</evidence>
<dbReference type="EMBL" id="NBCO01000075">
    <property type="protein sequence ID" value="ORC83340.1"/>
    <property type="molecule type" value="Genomic_DNA"/>
</dbReference>
<comment type="caution">
    <text evidence="6">The sequence shown here is derived from an EMBL/GenBank/DDBJ whole genome shotgun (WGS) entry which is preliminary data.</text>
</comment>
<dbReference type="FunFam" id="3.40.50.80:FF:000021">
    <property type="entry name" value="Cytochrome b5 reductase 4"/>
    <property type="match status" value="1"/>
</dbReference>
<proteinExistence type="predicted"/>
<dbReference type="SUPFAM" id="SSF56425">
    <property type="entry name" value="Succinate dehydrogenase/fumarate reductase flavoprotein, catalytic domain"/>
    <property type="match status" value="1"/>
</dbReference>
<keyword evidence="7" id="KW-1185">Reference proteome</keyword>
<protein>
    <submittedName>
        <fullName evidence="6">NADH-dependent fumarate reductase</fullName>
    </submittedName>
</protein>
<evidence type="ECO:0000256" key="1">
    <source>
        <dbReference type="ARBA" id="ARBA00001974"/>
    </source>
</evidence>
<dbReference type="Gene3D" id="3.40.50.80">
    <property type="entry name" value="Nucleotide-binding domain of ferredoxin-NADP reductase (FNR) module"/>
    <property type="match status" value="1"/>
</dbReference>
<dbReference type="STRING" id="67003.A0A1X0NGY6"/>
<keyword evidence="2" id="KW-0285">Flavoprotein</keyword>
<dbReference type="RefSeq" id="XP_028877406.1">
    <property type="nucleotide sequence ID" value="XM_029031295.1"/>
</dbReference>
<dbReference type="InterPro" id="IPR050315">
    <property type="entry name" value="FAD-oxidoreductase_2"/>
</dbReference>
<dbReference type="Gene3D" id="2.40.30.10">
    <property type="entry name" value="Translation factors"/>
    <property type="match status" value="1"/>
</dbReference>
<evidence type="ECO:0000256" key="4">
    <source>
        <dbReference type="ARBA" id="ARBA00023002"/>
    </source>
</evidence>
<dbReference type="Gene3D" id="3.90.700.10">
    <property type="entry name" value="Succinate dehydrogenase/fumarate reductase flavoprotein, catalytic domain"/>
    <property type="match status" value="1"/>
</dbReference>
<dbReference type="SUPFAM" id="SSF63380">
    <property type="entry name" value="Riboflavin synthase domain-like"/>
    <property type="match status" value="1"/>
</dbReference>
<evidence type="ECO:0000313" key="6">
    <source>
        <dbReference type="EMBL" id="ORC83340.1"/>
    </source>
</evidence>
<comment type="cofactor">
    <cofactor evidence="1">
        <name>FAD</name>
        <dbReference type="ChEBI" id="CHEBI:57692"/>
    </cofactor>
</comment>
<dbReference type="InterPro" id="IPR039261">
    <property type="entry name" value="FNR_nucleotide-bd"/>
</dbReference>
<evidence type="ECO:0000313" key="7">
    <source>
        <dbReference type="Proteomes" id="UP000192257"/>
    </source>
</evidence>
<evidence type="ECO:0000256" key="2">
    <source>
        <dbReference type="ARBA" id="ARBA00022630"/>
    </source>
</evidence>
<dbReference type="InterPro" id="IPR008333">
    <property type="entry name" value="Cbr1-like_FAD-bd_dom"/>
</dbReference>
<dbReference type="InterPro" id="IPR036188">
    <property type="entry name" value="FAD/NAD-bd_sf"/>
</dbReference>
<dbReference type="Gene3D" id="3.50.50.60">
    <property type="entry name" value="FAD/NAD(P)-binding domain"/>
    <property type="match status" value="1"/>
</dbReference>
<dbReference type="InterPro" id="IPR017927">
    <property type="entry name" value="FAD-bd_FR_type"/>
</dbReference>
<dbReference type="InterPro" id="IPR001433">
    <property type="entry name" value="OxRdtase_FAD/NAD-bd"/>
</dbReference>
<gene>
    <name evidence="6" type="ORF">TM35_000751070</name>
</gene>
<feature type="domain" description="FAD-binding FR-type" evidence="5">
    <location>
        <begin position="202"/>
        <end position="307"/>
    </location>
</feature>
<dbReference type="Pfam" id="PF00175">
    <property type="entry name" value="NAD_binding_1"/>
    <property type="match status" value="1"/>
</dbReference>
<sequence length="462" mass="50565">LDLRSVVSQAIIKQDNEYPGANGSRFAYCVLNETARKLFGVNSHTFYWKKLGLFVKADTLEDLAALIKCPLDTLRTTLVEYEELSKASRTCPWTRKSVYPCVLGPQGPFYVAFVTPSIHYTMGGCLISPSAEMQMGDNSSTPHFGSRRPVLGLFGAGEVTGGVHGGNRLGGNSLLECVVFGKIAGDRAATILQKKATPLSFTSWTTVVLREVREGGMYGAGSRVLRFNLPGALQRSGLSLGQFIAIRGEWDGRQLIGYYSPITLPDDLGVIGILARSDKGTLKEWISALQPGDAVEMKGCGGLVIERRFSERNLYFAGHVIKKLCLIAGGTGVAPMLQIIRAALKKPFIDTIESVRLIYAAEDVSELTYREVLEQHQRESKGKFRTTFVLNRPPAMWTDGVGFIDKEILKANVQPPADNLLVAICGPPVMQRVIKMTLKGLGHNMHLVRTVDEVDPQTASKM</sequence>
<keyword evidence="3" id="KW-0274">FAD</keyword>
<dbReference type="Pfam" id="PF00970">
    <property type="entry name" value="FAD_binding_6"/>
    <property type="match status" value="1"/>
</dbReference>
<organism evidence="6 7">
    <name type="scientific">Trypanosoma theileri</name>
    <dbReference type="NCBI Taxonomy" id="67003"/>
    <lineage>
        <taxon>Eukaryota</taxon>
        <taxon>Discoba</taxon>
        <taxon>Euglenozoa</taxon>
        <taxon>Kinetoplastea</taxon>
        <taxon>Metakinetoplastina</taxon>
        <taxon>Trypanosomatida</taxon>
        <taxon>Trypanosomatidae</taxon>
        <taxon>Trypanosoma</taxon>
    </lineage>
</organism>
<dbReference type="PRINTS" id="PR00406">
    <property type="entry name" value="CYTB5RDTASE"/>
</dbReference>
<dbReference type="SUPFAM" id="SSF52343">
    <property type="entry name" value="Ferredoxin reductase-like, C-terminal NADP-linked domain"/>
    <property type="match status" value="1"/>
</dbReference>
<dbReference type="Proteomes" id="UP000192257">
    <property type="component" value="Unassembled WGS sequence"/>
</dbReference>
<dbReference type="AlphaFoldDB" id="A0A1X0NGY6"/>
<dbReference type="InterPro" id="IPR003953">
    <property type="entry name" value="FAD-dep_OxRdtase_2_FAD-bd"/>
</dbReference>
<dbReference type="PANTHER" id="PTHR43400">
    <property type="entry name" value="FUMARATE REDUCTASE"/>
    <property type="match status" value="1"/>
</dbReference>
<dbReference type="CDD" id="cd06183">
    <property type="entry name" value="cyt_b5_reduct_like"/>
    <property type="match status" value="1"/>
</dbReference>
<dbReference type="PROSITE" id="PS51384">
    <property type="entry name" value="FAD_FR"/>
    <property type="match status" value="1"/>
</dbReference>
<dbReference type="OrthoDB" id="10252157at2759"/>
<dbReference type="InterPro" id="IPR017938">
    <property type="entry name" value="Riboflavin_synthase-like_b-brl"/>
</dbReference>
<dbReference type="GeneID" id="39991075"/>
<name>A0A1X0NGY6_9TRYP</name>
<keyword evidence="4" id="KW-0560">Oxidoreductase</keyword>
<reference evidence="6 7" key="1">
    <citation type="submission" date="2017-03" db="EMBL/GenBank/DDBJ databases">
        <title>An alternative strategy for trypanosome survival in the mammalian bloodstream revealed through genome and transcriptome analysis of the ubiquitous bovine parasite Trypanosoma (Megatrypanum) theileri.</title>
        <authorList>
            <person name="Kelly S."/>
            <person name="Ivens A."/>
            <person name="Mott A."/>
            <person name="O'Neill E."/>
            <person name="Emms D."/>
            <person name="Macleod O."/>
            <person name="Voorheis P."/>
            <person name="Matthews J."/>
            <person name="Matthews K."/>
            <person name="Carrington M."/>
        </authorList>
    </citation>
    <scope>NUCLEOTIDE SEQUENCE [LARGE SCALE GENOMIC DNA]</scope>
    <source>
        <strain evidence="6">Edinburgh</strain>
    </source>
</reference>
<dbReference type="SUPFAM" id="SSF51905">
    <property type="entry name" value="FAD/NAD(P)-binding domain"/>
    <property type="match status" value="1"/>
</dbReference>
<dbReference type="VEuPathDB" id="TriTrypDB:TM35_000751070"/>
<dbReference type="Pfam" id="PF00890">
    <property type="entry name" value="FAD_binding_2"/>
    <property type="match status" value="1"/>
</dbReference>
<evidence type="ECO:0000259" key="5">
    <source>
        <dbReference type="PROSITE" id="PS51384"/>
    </source>
</evidence>
<dbReference type="GO" id="GO:0016491">
    <property type="term" value="F:oxidoreductase activity"/>
    <property type="evidence" value="ECO:0007669"/>
    <property type="project" value="UniProtKB-KW"/>
</dbReference>
<dbReference type="InterPro" id="IPR027477">
    <property type="entry name" value="Succ_DH/fumarate_Rdtase_cat_sf"/>
</dbReference>
<accession>A0A1X0NGY6</accession>
<dbReference type="PANTHER" id="PTHR43400:SF7">
    <property type="entry name" value="FAD-DEPENDENT OXIDOREDUCTASE 2 FAD BINDING DOMAIN-CONTAINING PROTEIN"/>
    <property type="match status" value="1"/>
</dbReference>